<dbReference type="Gene3D" id="1.10.8.240">
    <property type="entry name" value="CofD-like domain"/>
    <property type="match status" value="1"/>
</dbReference>
<accession>A0A7J9UYN4</accession>
<sequence>MPAAPTVTLLSGGGGGAKLAEGLARAVEDLTVVANTGDDAVIYGLSISPDLDTVMYTLAGLINRATGWGVDGDTFATLGALGRLGADTWFTLGDQDLATHVRRTALLRAGARLSEVTAELTAALGVRARLLPMTDDRVATQVETDAGLLPFQEYFVARRHRDAVRSVVLDGVEQAAPAPGVLEALAADVVVLGPSNPFLSIGPILAVPGVRAALAATSARRVGVSPIVGGQALKGPAAAMLEALGHEVSALGVARLYEGLLDVLVIDEQDAALAPAIRALGMDVVVTRTVLGGAEDRERLAHELLAAA</sequence>
<dbReference type="OrthoDB" id="7466225at2"/>
<dbReference type="PANTHER" id="PTHR43007:SF1">
    <property type="entry name" value="2-PHOSPHO-L-LACTATE TRANSFERASE"/>
    <property type="match status" value="1"/>
</dbReference>
<gene>
    <name evidence="3" type="ORF">GB882_12915</name>
</gene>
<dbReference type="InterPro" id="IPR002882">
    <property type="entry name" value="CofD"/>
</dbReference>
<organism evidence="3 4">
    <name type="scientific">Georgenia ruanii</name>
    <dbReference type="NCBI Taxonomy" id="348442"/>
    <lineage>
        <taxon>Bacteria</taxon>
        <taxon>Bacillati</taxon>
        <taxon>Actinomycetota</taxon>
        <taxon>Actinomycetes</taxon>
        <taxon>Micrococcales</taxon>
        <taxon>Bogoriellaceae</taxon>
        <taxon>Georgenia</taxon>
    </lineage>
</organism>
<dbReference type="Proteomes" id="UP000429644">
    <property type="component" value="Unassembled WGS sequence"/>
</dbReference>
<evidence type="ECO:0000313" key="4">
    <source>
        <dbReference type="Proteomes" id="UP000429644"/>
    </source>
</evidence>
<dbReference type="InterPro" id="IPR038136">
    <property type="entry name" value="CofD-like_dom_sf"/>
</dbReference>
<dbReference type="RefSeq" id="WP_152232314.1">
    <property type="nucleotide sequence ID" value="NZ_BAAAOT010000012.1"/>
</dbReference>
<dbReference type="Pfam" id="PF01933">
    <property type="entry name" value="CofD"/>
    <property type="match status" value="1"/>
</dbReference>
<comment type="caution">
    <text evidence="3">The sequence shown here is derived from an EMBL/GenBank/DDBJ whole genome shotgun (WGS) entry which is preliminary data.</text>
</comment>
<name>A0A7J9UYN4_9MICO</name>
<evidence type="ECO:0000256" key="2">
    <source>
        <dbReference type="ARBA" id="ARBA00022842"/>
    </source>
</evidence>
<proteinExistence type="inferred from homology"/>
<dbReference type="GO" id="GO:0000287">
    <property type="term" value="F:magnesium ion binding"/>
    <property type="evidence" value="ECO:0007669"/>
    <property type="project" value="InterPro"/>
</dbReference>
<dbReference type="EMBL" id="WHPD01002784">
    <property type="protein sequence ID" value="MPV89572.1"/>
    <property type="molecule type" value="Genomic_DNA"/>
</dbReference>
<dbReference type="NCBIfam" id="TIGR01819">
    <property type="entry name" value="F420_cofD"/>
    <property type="match status" value="1"/>
</dbReference>
<dbReference type="InterPro" id="IPR010115">
    <property type="entry name" value="FbiA/CofD"/>
</dbReference>
<evidence type="ECO:0000313" key="3">
    <source>
        <dbReference type="EMBL" id="MPV89572.1"/>
    </source>
</evidence>
<protein>
    <submittedName>
        <fullName evidence="3">2-phospho-L-lactate transferase</fullName>
        <ecNumber evidence="3">2.7.8.28</ecNumber>
    </submittedName>
</protein>
<dbReference type="PANTHER" id="PTHR43007">
    <property type="entry name" value="2-PHOSPHO-L-LACTATE TRANSFERASE"/>
    <property type="match status" value="1"/>
</dbReference>
<keyword evidence="4" id="KW-1185">Reference proteome</keyword>
<evidence type="ECO:0000256" key="1">
    <source>
        <dbReference type="ARBA" id="ARBA00022679"/>
    </source>
</evidence>
<dbReference type="CDD" id="cd07186">
    <property type="entry name" value="CofD_like"/>
    <property type="match status" value="1"/>
</dbReference>
<dbReference type="Gene3D" id="3.40.50.10680">
    <property type="entry name" value="CofD-like domains"/>
    <property type="match status" value="1"/>
</dbReference>
<dbReference type="GO" id="GO:0043743">
    <property type="term" value="F:LPPG:FO 2-phospho-L-lactate transferase activity"/>
    <property type="evidence" value="ECO:0007669"/>
    <property type="project" value="UniProtKB-EC"/>
</dbReference>
<reference evidence="3 4" key="1">
    <citation type="submission" date="2019-10" db="EMBL/GenBank/DDBJ databases">
        <title>Georgenia wutianyii sp. nov. and Georgenia yuyongxinii sp. nov. isolated from plateau pika (Ochotona curzoniae) in the Qinghai-Tibet plateau of China.</title>
        <authorList>
            <person name="Tian Z."/>
        </authorList>
    </citation>
    <scope>NUCLEOTIDE SEQUENCE [LARGE SCALE GENOMIC DNA]</scope>
    <source>
        <strain evidence="3 4">JCM 15130</strain>
    </source>
</reference>
<keyword evidence="2" id="KW-0460">Magnesium</keyword>
<dbReference type="AlphaFoldDB" id="A0A7J9UYN4"/>
<keyword evidence="1 3" id="KW-0808">Transferase</keyword>
<dbReference type="SUPFAM" id="SSF142338">
    <property type="entry name" value="CofD-like"/>
    <property type="match status" value="1"/>
</dbReference>
<dbReference type="HAMAP" id="MF_01257">
    <property type="entry name" value="CofD"/>
    <property type="match status" value="1"/>
</dbReference>
<dbReference type="EC" id="2.7.8.28" evidence="3"/>